<keyword evidence="2" id="KW-1185">Reference proteome</keyword>
<gene>
    <name evidence="1" type="ORF">BpHYR1_054303</name>
</gene>
<organism evidence="1 2">
    <name type="scientific">Brachionus plicatilis</name>
    <name type="common">Marine rotifer</name>
    <name type="synonym">Brachionus muelleri</name>
    <dbReference type="NCBI Taxonomy" id="10195"/>
    <lineage>
        <taxon>Eukaryota</taxon>
        <taxon>Metazoa</taxon>
        <taxon>Spiralia</taxon>
        <taxon>Gnathifera</taxon>
        <taxon>Rotifera</taxon>
        <taxon>Eurotatoria</taxon>
        <taxon>Monogononta</taxon>
        <taxon>Pseudotrocha</taxon>
        <taxon>Ploima</taxon>
        <taxon>Brachionidae</taxon>
        <taxon>Brachionus</taxon>
    </lineage>
</organism>
<proteinExistence type="predicted"/>
<evidence type="ECO:0000313" key="2">
    <source>
        <dbReference type="Proteomes" id="UP000276133"/>
    </source>
</evidence>
<comment type="caution">
    <text evidence="1">The sequence shown here is derived from an EMBL/GenBank/DDBJ whole genome shotgun (WGS) entry which is preliminary data.</text>
</comment>
<protein>
    <submittedName>
        <fullName evidence="1">Uncharacterized protein</fullName>
    </submittedName>
</protein>
<dbReference type="AlphaFoldDB" id="A0A3M7QU65"/>
<name>A0A3M7QU65_BRAPC</name>
<reference evidence="1 2" key="1">
    <citation type="journal article" date="2018" name="Sci. Rep.">
        <title>Genomic signatures of local adaptation to the degree of environmental predictability in rotifers.</title>
        <authorList>
            <person name="Franch-Gras L."/>
            <person name="Hahn C."/>
            <person name="Garcia-Roger E.M."/>
            <person name="Carmona M.J."/>
            <person name="Serra M."/>
            <person name="Gomez A."/>
        </authorList>
    </citation>
    <scope>NUCLEOTIDE SEQUENCE [LARGE SCALE GENOMIC DNA]</scope>
    <source>
        <strain evidence="1">HYR1</strain>
    </source>
</reference>
<evidence type="ECO:0000313" key="1">
    <source>
        <dbReference type="EMBL" id="RNA14823.1"/>
    </source>
</evidence>
<sequence length="77" mass="9290">MIYEGFKLFCLCCKLLENQSSESYFKYFCGQELDKKHLNEYKYKNWLEQPLIGFKTEFCTNFHGQAIGNLILYKRKN</sequence>
<accession>A0A3M7QU65</accession>
<dbReference type="EMBL" id="REGN01005104">
    <property type="protein sequence ID" value="RNA14823.1"/>
    <property type="molecule type" value="Genomic_DNA"/>
</dbReference>
<dbReference type="Proteomes" id="UP000276133">
    <property type="component" value="Unassembled WGS sequence"/>
</dbReference>